<dbReference type="OrthoDB" id="1449298at2"/>
<name>A0A2K1QAM0_9GAMM</name>
<organism evidence="2 3">
    <name type="scientific">Mixta theicola</name>
    <dbReference type="NCBI Taxonomy" id="1458355"/>
    <lineage>
        <taxon>Bacteria</taxon>
        <taxon>Pseudomonadati</taxon>
        <taxon>Pseudomonadota</taxon>
        <taxon>Gammaproteobacteria</taxon>
        <taxon>Enterobacterales</taxon>
        <taxon>Erwiniaceae</taxon>
        <taxon>Mixta</taxon>
    </lineage>
</organism>
<dbReference type="Pfam" id="PF22294">
    <property type="entry name" value="DUF6966"/>
    <property type="match status" value="1"/>
</dbReference>
<keyword evidence="3" id="KW-1185">Reference proteome</keyword>
<gene>
    <name evidence="2" type="ORF">COO59_08875</name>
</gene>
<comment type="caution">
    <text evidence="2">The sequence shown here is derived from an EMBL/GenBank/DDBJ whole genome shotgun (WGS) entry which is preliminary data.</text>
</comment>
<dbReference type="EMBL" id="NWUO01000005">
    <property type="protein sequence ID" value="PNS12084.1"/>
    <property type="molecule type" value="Genomic_DNA"/>
</dbReference>
<evidence type="ECO:0000259" key="1">
    <source>
        <dbReference type="Pfam" id="PF22294"/>
    </source>
</evidence>
<dbReference type="AlphaFoldDB" id="A0A2K1QAM0"/>
<feature type="domain" description="DUF6966" evidence="1">
    <location>
        <begin position="18"/>
        <end position="68"/>
    </location>
</feature>
<proteinExistence type="predicted"/>
<accession>A0A2K1QAM0</accession>
<reference evidence="3" key="1">
    <citation type="submission" date="2017-09" db="EMBL/GenBank/DDBJ databases">
        <authorList>
            <person name="Palmer M."/>
            <person name="Steenkamp E.T."/>
            <person name="Coetzee M.P."/>
            <person name="Avontuur J.R."/>
            <person name="Van Zyl E."/>
            <person name="Chan W.-Y."/>
            <person name="Blom J."/>
            <person name="Venter S.N."/>
        </authorList>
    </citation>
    <scope>NUCLEOTIDE SEQUENCE [LARGE SCALE GENOMIC DNA]</scope>
    <source>
        <strain evidence="3">QC88-366</strain>
    </source>
</reference>
<evidence type="ECO:0000313" key="3">
    <source>
        <dbReference type="Proteomes" id="UP000236345"/>
    </source>
</evidence>
<dbReference type="InterPro" id="IPR054239">
    <property type="entry name" value="DUF6966"/>
</dbReference>
<dbReference type="RefSeq" id="WP_103059441.1">
    <property type="nucleotide sequence ID" value="NZ_BSOF01000029.1"/>
</dbReference>
<evidence type="ECO:0000313" key="2">
    <source>
        <dbReference type="EMBL" id="PNS12084.1"/>
    </source>
</evidence>
<dbReference type="Proteomes" id="UP000236345">
    <property type="component" value="Unassembled WGS sequence"/>
</dbReference>
<sequence>MKTKIQKLLRDISLLLAENDEKKWAANLNRFNEQLDLDYEATLSNIKRLSGGAGSFNDLVLHYNGQMLKRENNQLNILQNQLYEVLKQETISRRSC</sequence>
<protein>
    <recommendedName>
        <fullName evidence="1">DUF6966 domain-containing protein</fullName>
    </recommendedName>
</protein>